<dbReference type="HOGENOM" id="CLU_040168_1_0_4"/>
<evidence type="ECO:0000256" key="9">
    <source>
        <dbReference type="ARBA" id="ARBA00023285"/>
    </source>
</evidence>
<evidence type="ECO:0000256" key="4">
    <source>
        <dbReference type="ARBA" id="ARBA00022842"/>
    </source>
</evidence>
<dbReference type="GO" id="GO:0000287">
    <property type="term" value="F:magnesium ion binding"/>
    <property type="evidence" value="ECO:0007669"/>
    <property type="project" value="UniProtKB-UniRule"/>
</dbReference>
<dbReference type="GO" id="GO:0051287">
    <property type="term" value="F:NAD binding"/>
    <property type="evidence" value="ECO:0007669"/>
    <property type="project" value="InterPro"/>
</dbReference>
<dbReference type="NCBIfam" id="TIGR00557">
    <property type="entry name" value="pdxA"/>
    <property type="match status" value="1"/>
</dbReference>
<proteinExistence type="inferred from homology"/>
<dbReference type="GO" id="GO:0042823">
    <property type="term" value="P:pyridoxal phosphate biosynthetic process"/>
    <property type="evidence" value="ECO:0007669"/>
    <property type="project" value="UniProtKB-UniRule"/>
</dbReference>
<dbReference type="GO" id="GO:0008615">
    <property type="term" value="P:pyridoxine biosynthetic process"/>
    <property type="evidence" value="ECO:0007669"/>
    <property type="project" value="UniProtKB-UniRule"/>
</dbReference>
<comment type="catalytic activity">
    <reaction evidence="10">
        <text>4-(phosphooxy)-L-threonine + NAD(+) = 3-amino-2-oxopropyl phosphate + CO2 + NADH</text>
        <dbReference type="Rhea" id="RHEA:32275"/>
        <dbReference type="ChEBI" id="CHEBI:16526"/>
        <dbReference type="ChEBI" id="CHEBI:57279"/>
        <dbReference type="ChEBI" id="CHEBI:57540"/>
        <dbReference type="ChEBI" id="CHEBI:57945"/>
        <dbReference type="ChEBI" id="CHEBI:58452"/>
        <dbReference type="EC" id="1.1.1.262"/>
    </reaction>
</comment>
<keyword evidence="3 10" id="KW-0862">Zinc</keyword>
<comment type="subunit">
    <text evidence="10">Homodimer.</text>
</comment>
<dbReference type="GO" id="GO:0005737">
    <property type="term" value="C:cytoplasm"/>
    <property type="evidence" value="ECO:0007669"/>
    <property type="project" value="UniProtKB-SubCell"/>
</dbReference>
<sequence length="337" mass="35891">MNVRYAPLVITAGEPAGIGPELCVQIAAAALNVVVVADKHLLQQRAQQLGIDLKIREWDRAKWEGACAGRLDVIHVPLAVPSVAGELNAANSPYVLETLRRALLGCQSGEFSGMVTAPVHKGIINDAGIPFSGHTEFLAELTQTPQVVMMLAGGGMRVALVTTHMALRDVPDAITVELLARVLRIIHRDLACRFGVAAPRILVAGLNPHAGEGGHMGREEIEVMIPVLDRLRAEGMNVSQPLPADTLFTQHKLSTCDCVLTMYHDQGLPVLKHASFGQGVNITLGLPVIRTSVDHGTALDLAGTGRANSGSLLEAILVAAQMAQFERLSSGPLHERT</sequence>
<dbReference type="EMBL" id="CP002159">
    <property type="protein sequence ID" value="ADL54192.1"/>
    <property type="molecule type" value="Genomic_DNA"/>
</dbReference>
<evidence type="ECO:0000256" key="3">
    <source>
        <dbReference type="ARBA" id="ARBA00022833"/>
    </source>
</evidence>
<comment type="miscellaneous">
    <text evidence="10">The active site is located at the dimer interface.</text>
</comment>
<dbReference type="KEGG" id="gca:Galf_0147"/>
<feature type="binding site" evidence="10">
    <location>
        <position position="209"/>
    </location>
    <ligand>
        <name>a divalent metal cation</name>
        <dbReference type="ChEBI" id="CHEBI:60240"/>
        <note>ligand shared between dimeric partners</note>
    </ligand>
</feature>
<dbReference type="SUPFAM" id="SSF53659">
    <property type="entry name" value="Isocitrate/Isopropylmalate dehydrogenase-like"/>
    <property type="match status" value="1"/>
</dbReference>
<evidence type="ECO:0000256" key="8">
    <source>
        <dbReference type="ARBA" id="ARBA00023096"/>
    </source>
</evidence>
<dbReference type="Gene3D" id="3.40.718.10">
    <property type="entry name" value="Isopropylmalate Dehydrogenase"/>
    <property type="match status" value="1"/>
</dbReference>
<dbReference type="UniPathway" id="UPA00244">
    <property type="reaction ID" value="UER00312"/>
</dbReference>
<feature type="binding site" evidence="10">
    <location>
        <position position="290"/>
    </location>
    <ligand>
        <name>substrate</name>
    </ligand>
</feature>
<evidence type="ECO:0000313" key="12">
    <source>
        <dbReference type="Proteomes" id="UP000001235"/>
    </source>
</evidence>
<dbReference type="PANTHER" id="PTHR30004:SF5">
    <property type="entry name" value="4-HYDROXYTHREONINE-4-PHOSPHATE DEHYDROGENASE"/>
    <property type="match status" value="1"/>
</dbReference>
<comment type="subcellular location">
    <subcellularLocation>
        <location evidence="10">Cytoplasm</location>
    </subcellularLocation>
</comment>
<feature type="binding site" evidence="10">
    <location>
        <position position="135"/>
    </location>
    <ligand>
        <name>substrate</name>
    </ligand>
</feature>
<keyword evidence="6 10" id="KW-0560">Oxidoreductase</keyword>
<dbReference type="eggNOG" id="COG1995">
    <property type="taxonomic scope" value="Bacteria"/>
</dbReference>
<organism evidence="11 12">
    <name type="scientific">Gallionella capsiferriformans (strain ES-2)</name>
    <name type="common">Gallionella ferruginea capsiferriformans (strain ES-2)</name>
    <dbReference type="NCBI Taxonomy" id="395494"/>
    <lineage>
        <taxon>Bacteria</taxon>
        <taxon>Pseudomonadati</taxon>
        <taxon>Pseudomonadota</taxon>
        <taxon>Betaproteobacteria</taxon>
        <taxon>Nitrosomonadales</taxon>
        <taxon>Gallionellaceae</taxon>
        <taxon>Gallionella</taxon>
    </lineage>
</organism>
<evidence type="ECO:0000313" key="11">
    <source>
        <dbReference type="EMBL" id="ADL54192.1"/>
    </source>
</evidence>
<dbReference type="OrthoDB" id="9801783at2"/>
<reference evidence="11 12" key="1">
    <citation type="submission" date="2010-08" db="EMBL/GenBank/DDBJ databases">
        <title>Complete sequence of Gallionella capsiferriformans ES-2.</title>
        <authorList>
            <consortium name="US DOE Joint Genome Institute"/>
            <person name="Lucas S."/>
            <person name="Copeland A."/>
            <person name="Lapidus A."/>
            <person name="Cheng J.-F."/>
            <person name="Bruce D."/>
            <person name="Goodwin L."/>
            <person name="Pitluck S."/>
            <person name="Chertkov O."/>
            <person name="Davenport K.W."/>
            <person name="Detter J.C."/>
            <person name="Han C."/>
            <person name="Tapia R."/>
            <person name="Land M."/>
            <person name="Hauser L."/>
            <person name="Chang Y.-J."/>
            <person name="Jeffries C."/>
            <person name="Kyrpides N."/>
            <person name="Ivanova N."/>
            <person name="Mikhailova N."/>
            <person name="Shelobolina E.S."/>
            <person name="Picardal F."/>
            <person name="Roden E."/>
            <person name="Emerson D."/>
            <person name="Woyke T."/>
        </authorList>
    </citation>
    <scope>NUCLEOTIDE SEQUENCE [LARGE SCALE GENOMIC DNA]</scope>
    <source>
        <strain evidence="11 12">ES-2</strain>
    </source>
</reference>
<evidence type="ECO:0000256" key="7">
    <source>
        <dbReference type="ARBA" id="ARBA00023027"/>
    </source>
</evidence>
<keyword evidence="7 10" id="KW-0520">NAD</keyword>
<dbReference type="HAMAP" id="MF_00536">
    <property type="entry name" value="PdxA"/>
    <property type="match status" value="1"/>
</dbReference>
<comment type="similarity">
    <text evidence="10">Belongs to the PdxA family.</text>
</comment>
<dbReference type="GO" id="GO:0008270">
    <property type="term" value="F:zinc ion binding"/>
    <property type="evidence" value="ECO:0007669"/>
    <property type="project" value="UniProtKB-UniRule"/>
</dbReference>
<accession>D9SID5</accession>
<protein>
    <recommendedName>
        <fullName evidence="10">4-hydroxythreonine-4-phosphate dehydrogenase</fullName>
        <ecNumber evidence="10">1.1.1.262</ecNumber>
    </recommendedName>
    <alternativeName>
        <fullName evidence="10">4-(phosphohydroxy)-L-threonine dehydrogenase</fullName>
    </alternativeName>
</protein>
<keyword evidence="4 10" id="KW-0460">Magnesium</keyword>
<dbReference type="STRING" id="395494.Galf_0147"/>
<feature type="binding site" evidence="10">
    <location>
        <position position="272"/>
    </location>
    <ligand>
        <name>substrate</name>
    </ligand>
</feature>
<keyword evidence="5 10" id="KW-0521">NADP</keyword>
<dbReference type="AlphaFoldDB" id="D9SID5"/>
<dbReference type="Proteomes" id="UP000001235">
    <property type="component" value="Chromosome"/>
</dbReference>
<dbReference type="GO" id="GO:0050897">
    <property type="term" value="F:cobalt ion binding"/>
    <property type="evidence" value="ECO:0007669"/>
    <property type="project" value="UniProtKB-UniRule"/>
</dbReference>
<evidence type="ECO:0000256" key="2">
    <source>
        <dbReference type="ARBA" id="ARBA00022723"/>
    </source>
</evidence>
<evidence type="ECO:0000256" key="10">
    <source>
        <dbReference type="HAMAP-Rule" id="MF_00536"/>
    </source>
</evidence>
<keyword evidence="12" id="KW-1185">Reference proteome</keyword>
<keyword evidence="1 10" id="KW-0963">Cytoplasm</keyword>
<feature type="binding site" evidence="10">
    <location>
        <position position="281"/>
    </location>
    <ligand>
        <name>substrate</name>
    </ligand>
</feature>
<keyword evidence="9 10" id="KW-0170">Cobalt</keyword>
<dbReference type="GO" id="GO:0050570">
    <property type="term" value="F:4-hydroxythreonine-4-phosphate dehydrogenase activity"/>
    <property type="evidence" value="ECO:0007669"/>
    <property type="project" value="UniProtKB-UniRule"/>
</dbReference>
<dbReference type="InterPro" id="IPR005255">
    <property type="entry name" value="PdxA_fam"/>
</dbReference>
<dbReference type="EC" id="1.1.1.262" evidence="10"/>
<comment type="cofactor">
    <cofactor evidence="10">
        <name>Zn(2+)</name>
        <dbReference type="ChEBI" id="CHEBI:29105"/>
    </cofactor>
    <cofactor evidence="10">
        <name>Mg(2+)</name>
        <dbReference type="ChEBI" id="CHEBI:18420"/>
    </cofactor>
    <cofactor evidence="10">
        <name>Co(2+)</name>
        <dbReference type="ChEBI" id="CHEBI:48828"/>
    </cofactor>
    <text evidence="10">Binds 1 divalent metal cation per subunit. Can use ions such as Zn(2+), Mg(2+) or Co(2+).</text>
</comment>
<feature type="binding site" evidence="10">
    <location>
        <position position="134"/>
    </location>
    <ligand>
        <name>substrate</name>
    </ligand>
</feature>
<evidence type="ECO:0000256" key="1">
    <source>
        <dbReference type="ARBA" id="ARBA00022490"/>
    </source>
</evidence>
<feature type="binding site" evidence="10">
    <location>
        <position position="264"/>
    </location>
    <ligand>
        <name>a divalent metal cation</name>
        <dbReference type="ChEBI" id="CHEBI:60240"/>
        <note>ligand shared between dimeric partners</note>
    </ligand>
</feature>
<dbReference type="InterPro" id="IPR037510">
    <property type="entry name" value="PdxA"/>
</dbReference>
<name>D9SID5_GALCS</name>
<evidence type="ECO:0000256" key="6">
    <source>
        <dbReference type="ARBA" id="ARBA00023002"/>
    </source>
</evidence>
<comment type="pathway">
    <text evidence="10">Cofactor biosynthesis; pyridoxine 5'-phosphate biosynthesis; pyridoxine 5'-phosphate from D-erythrose 4-phosphate: step 4/5.</text>
</comment>
<dbReference type="PANTHER" id="PTHR30004">
    <property type="entry name" value="4-HYDROXYTHREONINE-4-PHOSPHATE DEHYDROGENASE"/>
    <property type="match status" value="1"/>
</dbReference>
<keyword evidence="2 10" id="KW-0479">Metal-binding</keyword>
<keyword evidence="8 10" id="KW-0664">Pyridoxine biosynthesis</keyword>
<dbReference type="Pfam" id="PF04166">
    <property type="entry name" value="PdxA"/>
    <property type="match status" value="1"/>
</dbReference>
<comment type="function">
    <text evidence="10">Catalyzes the NAD(P)-dependent oxidation of 4-(phosphooxy)-L-threonine (HTP) into 2-amino-3-oxo-4-(phosphooxy)butyric acid which spontaneously decarboxylates to form 3-amino-2-oxopropyl phosphate (AHAP).</text>
</comment>
<dbReference type="RefSeq" id="WP_013292135.1">
    <property type="nucleotide sequence ID" value="NC_014394.1"/>
</dbReference>
<evidence type="ECO:0000256" key="5">
    <source>
        <dbReference type="ARBA" id="ARBA00022857"/>
    </source>
</evidence>
<gene>
    <name evidence="10" type="primary">pdxA</name>
    <name evidence="11" type="ordered locus">Galf_0147</name>
</gene>
<feature type="binding site" evidence="10">
    <location>
        <position position="164"/>
    </location>
    <ligand>
        <name>a divalent metal cation</name>
        <dbReference type="ChEBI" id="CHEBI:60240"/>
        <note>ligand shared between dimeric partners</note>
    </ligand>
</feature>